<protein>
    <submittedName>
        <fullName evidence="1">Uncharacterized protein</fullName>
    </submittedName>
</protein>
<accession>A0A8X7BB13</accession>
<sequence length="76" mass="8139">MLKENALGCLGATHLSSTSTNLTRGLVAQRLFKLPPYREGTIHLQTSIPSLGFEPRSDGTADSVANHYTGWAIGVI</sequence>
<dbReference type="AlphaFoldDB" id="A0A8X7BB13"/>
<reference evidence="1" key="1">
    <citation type="submission" date="2020-08" db="EMBL/GenBank/DDBJ databases">
        <title>Multicomponent nature underlies the extraordinary mechanical properties of spider dragline silk.</title>
        <authorList>
            <person name="Kono N."/>
            <person name="Nakamura H."/>
            <person name="Mori M."/>
            <person name="Yoshida Y."/>
            <person name="Ohtoshi R."/>
            <person name="Malay A.D."/>
            <person name="Moran D.A.P."/>
            <person name="Tomita M."/>
            <person name="Numata K."/>
            <person name="Arakawa K."/>
        </authorList>
    </citation>
    <scope>NUCLEOTIDE SEQUENCE</scope>
</reference>
<name>A0A8X7BB13_TRICX</name>
<gene>
    <name evidence="1" type="ORF">TNCV_2486201</name>
</gene>
<dbReference type="Proteomes" id="UP000887159">
    <property type="component" value="Unassembled WGS sequence"/>
</dbReference>
<evidence type="ECO:0000313" key="2">
    <source>
        <dbReference type="Proteomes" id="UP000887159"/>
    </source>
</evidence>
<organism evidence="1 2">
    <name type="scientific">Trichonephila clavipes</name>
    <name type="common">Golden silk orbweaver</name>
    <name type="synonym">Nephila clavipes</name>
    <dbReference type="NCBI Taxonomy" id="2585209"/>
    <lineage>
        <taxon>Eukaryota</taxon>
        <taxon>Metazoa</taxon>
        <taxon>Ecdysozoa</taxon>
        <taxon>Arthropoda</taxon>
        <taxon>Chelicerata</taxon>
        <taxon>Arachnida</taxon>
        <taxon>Araneae</taxon>
        <taxon>Araneomorphae</taxon>
        <taxon>Entelegynae</taxon>
        <taxon>Araneoidea</taxon>
        <taxon>Nephilidae</taxon>
        <taxon>Trichonephila</taxon>
    </lineage>
</organism>
<proteinExistence type="predicted"/>
<evidence type="ECO:0000313" key="1">
    <source>
        <dbReference type="EMBL" id="GFY25500.1"/>
    </source>
</evidence>
<keyword evidence="2" id="KW-1185">Reference proteome</keyword>
<dbReference type="EMBL" id="BMAU01021371">
    <property type="protein sequence ID" value="GFY25500.1"/>
    <property type="molecule type" value="Genomic_DNA"/>
</dbReference>
<comment type="caution">
    <text evidence="1">The sequence shown here is derived from an EMBL/GenBank/DDBJ whole genome shotgun (WGS) entry which is preliminary data.</text>
</comment>